<keyword evidence="3" id="KW-0238">DNA-binding</keyword>
<feature type="domain" description="BZIP" evidence="7">
    <location>
        <begin position="41"/>
        <end position="104"/>
    </location>
</feature>
<dbReference type="OrthoDB" id="5970722at2759"/>
<evidence type="ECO:0000313" key="8">
    <source>
        <dbReference type="EMBL" id="KAF2074148.1"/>
    </source>
</evidence>
<comment type="caution">
    <text evidence="8">The sequence shown here is derived from an EMBL/GenBank/DDBJ whole genome shotgun (WGS) entry which is preliminary data.</text>
</comment>
<dbReference type="GO" id="GO:0030968">
    <property type="term" value="P:endoplasmic reticulum unfolded protein response"/>
    <property type="evidence" value="ECO:0007669"/>
    <property type="project" value="TreeGrafter"/>
</dbReference>
<name>A0A8J4PT73_9MYCE</name>
<dbReference type="GO" id="GO:0005634">
    <property type="term" value="C:nucleus"/>
    <property type="evidence" value="ECO:0007669"/>
    <property type="project" value="TreeGrafter"/>
</dbReference>
<feature type="compositionally biased region" description="Low complexity" evidence="6">
    <location>
        <begin position="148"/>
        <end position="163"/>
    </location>
</feature>
<comment type="subcellular location">
    <subcellularLocation>
        <location evidence="1">Membrane</location>
        <topology evidence="1">Single-pass membrane protein</topology>
    </subcellularLocation>
</comment>
<dbReference type="InterPro" id="IPR046347">
    <property type="entry name" value="bZIP_sf"/>
</dbReference>
<feature type="region of interest" description="Disordered" evidence="6">
    <location>
        <begin position="147"/>
        <end position="179"/>
    </location>
</feature>
<dbReference type="Proteomes" id="UP000695562">
    <property type="component" value="Unassembled WGS sequence"/>
</dbReference>
<dbReference type="PANTHER" id="PTHR46164">
    <property type="entry name" value="ATF6, ISOFORM C"/>
    <property type="match status" value="1"/>
</dbReference>
<evidence type="ECO:0000256" key="6">
    <source>
        <dbReference type="SAM" id="MobiDB-lite"/>
    </source>
</evidence>
<dbReference type="InterPro" id="IPR051882">
    <property type="entry name" value="ATF_bZIP_TF"/>
</dbReference>
<dbReference type="Pfam" id="PF00170">
    <property type="entry name" value="bZIP_1"/>
    <property type="match status" value="1"/>
</dbReference>
<evidence type="ECO:0000313" key="9">
    <source>
        <dbReference type="Proteomes" id="UP000695562"/>
    </source>
</evidence>
<feature type="compositionally biased region" description="Polar residues" evidence="6">
    <location>
        <begin position="259"/>
        <end position="273"/>
    </location>
</feature>
<keyword evidence="5" id="KW-0539">Nucleus</keyword>
<dbReference type="CDD" id="cd14704">
    <property type="entry name" value="bZIP_HY5-like"/>
    <property type="match status" value="1"/>
</dbReference>
<evidence type="ECO:0000256" key="3">
    <source>
        <dbReference type="ARBA" id="ARBA00023125"/>
    </source>
</evidence>
<evidence type="ECO:0000256" key="2">
    <source>
        <dbReference type="ARBA" id="ARBA00023015"/>
    </source>
</evidence>
<reference evidence="8" key="1">
    <citation type="submission" date="2020-01" db="EMBL/GenBank/DDBJ databases">
        <title>Development of genomics and gene disruption for Polysphondylium violaceum indicates a role for the polyketide synthase stlB in stalk morphogenesis.</title>
        <authorList>
            <person name="Narita B."/>
            <person name="Kawabe Y."/>
            <person name="Kin K."/>
            <person name="Saito T."/>
            <person name="Gibbs R."/>
            <person name="Kuspa A."/>
            <person name="Muzny D."/>
            <person name="Queller D."/>
            <person name="Richards S."/>
            <person name="Strassman J."/>
            <person name="Sucgang R."/>
            <person name="Worley K."/>
            <person name="Schaap P."/>
        </authorList>
    </citation>
    <scope>NUCLEOTIDE SEQUENCE</scope>
    <source>
        <strain evidence="8">QSvi11</strain>
    </source>
</reference>
<proteinExistence type="predicted"/>
<dbReference type="AlphaFoldDB" id="A0A8J4PT73"/>
<feature type="compositionally biased region" description="Low complexity" evidence="6">
    <location>
        <begin position="309"/>
        <end position="327"/>
    </location>
</feature>
<keyword evidence="4" id="KW-0804">Transcription</keyword>
<dbReference type="EMBL" id="AJWJ01000163">
    <property type="protein sequence ID" value="KAF2074148.1"/>
    <property type="molecule type" value="Genomic_DNA"/>
</dbReference>
<keyword evidence="2" id="KW-0805">Transcription regulation</keyword>
<evidence type="ECO:0000256" key="4">
    <source>
        <dbReference type="ARBA" id="ARBA00023163"/>
    </source>
</evidence>
<dbReference type="SUPFAM" id="SSF57959">
    <property type="entry name" value="Leucine zipper domain"/>
    <property type="match status" value="1"/>
</dbReference>
<feature type="region of interest" description="Disordered" evidence="6">
    <location>
        <begin position="200"/>
        <end position="232"/>
    </location>
</feature>
<evidence type="ECO:0000256" key="1">
    <source>
        <dbReference type="ARBA" id="ARBA00004167"/>
    </source>
</evidence>
<dbReference type="InterPro" id="IPR004827">
    <property type="entry name" value="bZIP"/>
</dbReference>
<dbReference type="SMART" id="SM00338">
    <property type="entry name" value="BRLZ"/>
    <property type="match status" value="1"/>
</dbReference>
<dbReference type="GO" id="GO:0000981">
    <property type="term" value="F:DNA-binding transcription factor activity, RNA polymerase II-specific"/>
    <property type="evidence" value="ECO:0007669"/>
    <property type="project" value="TreeGrafter"/>
</dbReference>
<feature type="region of interest" description="Disordered" evidence="6">
    <location>
        <begin position="258"/>
        <end position="327"/>
    </location>
</feature>
<sequence length="382" mass="42517">MYSPTQIEMSSEPDMPVSPQSQAFKINKMKLDIKSSDDDRAKKRQVRLLKNRQSAALSRNRKKEYVSNLESKAHELKMSSQELHMAFTQLSANQYETRVRLELLEKQLGTIRLENENLAMKIDHVKSKIHTKQNKIDLKSSISFEYHSNNNSNNNNINNNNNNELSSGTSSPIQSESIIGDKVKREREILIGINKYNNSKSNSNINLNSNNNQSKQQSCNNSQTVDKEEVSYHSPQYSFNSLSISNPNVNSSPVYLTRARSSSYHPQSNSFLQTSSTNTTPNTNDESISTPDSSPLLPSLHHITKNLHPTISPATSSPSSSSPLASLSPLMINNNNISGSPHRSNMIGLSKLGKSNLSSSPQLPLIHLQQISSTPSSPLSHF</sequence>
<feature type="compositionally biased region" description="Low complexity" evidence="6">
    <location>
        <begin position="200"/>
        <end position="223"/>
    </location>
</feature>
<accession>A0A8J4PT73</accession>
<feature type="compositionally biased region" description="Low complexity" evidence="6">
    <location>
        <begin position="274"/>
        <end position="301"/>
    </location>
</feature>
<evidence type="ECO:0000256" key="5">
    <source>
        <dbReference type="ARBA" id="ARBA00023242"/>
    </source>
</evidence>
<dbReference type="PANTHER" id="PTHR46164:SF3">
    <property type="entry name" value="ATF6, ISOFORM C"/>
    <property type="match status" value="1"/>
</dbReference>
<dbReference type="GO" id="GO:0000978">
    <property type="term" value="F:RNA polymerase II cis-regulatory region sequence-specific DNA binding"/>
    <property type="evidence" value="ECO:0007669"/>
    <property type="project" value="TreeGrafter"/>
</dbReference>
<feature type="compositionally biased region" description="Polar residues" evidence="6">
    <location>
        <begin position="164"/>
        <end position="177"/>
    </location>
</feature>
<protein>
    <recommendedName>
        <fullName evidence="7">BZIP domain-containing protein</fullName>
    </recommendedName>
</protein>
<keyword evidence="9" id="KW-1185">Reference proteome</keyword>
<dbReference type="Gene3D" id="1.20.5.170">
    <property type="match status" value="1"/>
</dbReference>
<organism evidence="8 9">
    <name type="scientific">Polysphondylium violaceum</name>
    <dbReference type="NCBI Taxonomy" id="133409"/>
    <lineage>
        <taxon>Eukaryota</taxon>
        <taxon>Amoebozoa</taxon>
        <taxon>Evosea</taxon>
        <taxon>Eumycetozoa</taxon>
        <taxon>Dictyostelia</taxon>
        <taxon>Dictyosteliales</taxon>
        <taxon>Dictyosteliaceae</taxon>
        <taxon>Polysphondylium</taxon>
    </lineage>
</organism>
<dbReference type="PROSITE" id="PS50217">
    <property type="entry name" value="BZIP"/>
    <property type="match status" value="1"/>
</dbReference>
<dbReference type="GO" id="GO:0016020">
    <property type="term" value="C:membrane"/>
    <property type="evidence" value="ECO:0007669"/>
    <property type="project" value="UniProtKB-SubCell"/>
</dbReference>
<gene>
    <name evidence="8" type="ORF">CYY_004551</name>
</gene>
<evidence type="ECO:0000259" key="7">
    <source>
        <dbReference type="PROSITE" id="PS50217"/>
    </source>
</evidence>